<comment type="similarity">
    <text evidence="1">Belongs to the DprA/Smf family.</text>
</comment>
<proteinExistence type="inferred from homology"/>
<dbReference type="EMBL" id="JABACJ020000018">
    <property type="protein sequence ID" value="MBU3877419.1"/>
    <property type="molecule type" value="Genomic_DNA"/>
</dbReference>
<dbReference type="Proteomes" id="UP000723714">
    <property type="component" value="Unassembled WGS sequence"/>
</dbReference>
<dbReference type="PANTHER" id="PTHR43022:SF1">
    <property type="entry name" value="PROTEIN SMF"/>
    <property type="match status" value="1"/>
</dbReference>
<evidence type="ECO:0000313" key="5">
    <source>
        <dbReference type="Proteomes" id="UP000723714"/>
    </source>
</evidence>
<gene>
    <name evidence="4" type="primary">dprA</name>
    <name evidence="4" type="ORF">HGO97_016570</name>
</gene>
<name>A0ABS6D750_9FIRM</name>
<sequence length="361" mass="40629">MIYEYWFASITHVSERKKYLLREQLGTGKHIFYIEETKLRQQRFLNEADISMIRQAQKWTNLEERFEDLKRNSIRFVPHFSETFPKKLGEIPSPPYALYVKGKLPKEDKKSVAIVGARRCTPYGEKYALEYGEKLARCGVHIISGLAKGIDGLGQRGALMGGGQTFSVLGCGVDICYPKEHLGLYHDILEKGGGILSEFVPGTSPLPQNFPKRNRIISGLSDVVLVMEAREKSGSLITADMALEQGRDVYALPGPVDNSLSQGCNHLIRQGAGILLSPEMLLEELQISGGFEMLKTDKNKKVLETTENMVYSRLGLYPRNVSQLIEETSLSANEVMELLVSLELKGYIREVSKNYYVKLKE</sequence>
<dbReference type="PANTHER" id="PTHR43022">
    <property type="entry name" value="PROTEIN SMF"/>
    <property type="match status" value="1"/>
</dbReference>
<evidence type="ECO:0000259" key="2">
    <source>
        <dbReference type="Pfam" id="PF02481"/>
    </source>
</evidence>
<dbReference type="InterPro" id="IPR041614">
    <property type="entry name" value="DprA_WH"/>
</dbReference>
<dbReference type="Pfam" id="PF02481">
    <property type="entry name" value="DNA_processg_A"/>
    <property type="match status" value="1"/>
</dbReference>
<keyword evidence="5" id="KW-1185">Reference proteome</keyword>
<protein>
    <submittedName>
        <fullName evidence="4">DNA-processing protein DprA</fullName>
    </submittedName>
</protein>
<feature type="domain" description="Smf/DprA SLOG" evidence="2">
    <location>
        <begin position="77"/>
        <end position="285"/>
    </location>
</feature>
<dbReference type="InterPro" id="IPR057666">
    <property type="entry name" value="DrpA_SLOG"/>
</dbReference>
<feature type="domain" description="DprA winged helix" evidence="3">
    <location>
        <begin position="302"/>
        <end position="350"/>
    </location>
</feature>
<accession>A0ABS6D750</accession>
<reference evidence="4 5" key="1">
    <citation type="submission" date="2021-06" db="EMBL/GenBank/DDBJ databases">
        <title>Faecalicatena sp. nov. isolated from porcine feces.</title>
        <authorList>
            <person name="Oh B.S."/>
            <person name="Lee J.H."/>
        </authorList>
    </citation>
    <scope>NUCLEOTIDE SEQUENCE [LARGE SCALE GENOMIC DNA]</scope>
    <source>
        <strain evidence="4 5">AGMB00832</strain>
    </source>
</reference>
<organism evidence="4 5">
    <name type="scientific">Faecalicatena faecalis</name>
    <dbReference type="NCBI Taxonomy" id="2726362"/>
    <lineage>
        <taxon>Bacteria</taxon>
        <taxon>Bacillati</taxon>
        <taxon>Bacillota</taxon>
        <taxon>Clostridia</taxon>
        <taxon>Lachnospirales</taxon>
        <taxon>Lachnospiraceae</taxon>
        <taxon>Faecalicatena</taxon>
    </lineage>
</organism>
<dbReference type="InterPro" id="IPR003488">
    <property type="entry name" value="DprA"/>
</dbReference>
<evidence type="ECO:0000313" key="4">
    <source>
        <dbReference type="EMBL" id="MBU3877419.1"/>
    </source>
</evidence>
<evidence type="ECO:0000256" key="1">
    <source>
        <dbReference type="ARBA" id="ARBA00006525"/>
    </source>
</evidence>
<evidence type="ECO:0000259" key="3">
    <source>
        <dbReference type="Pfam" id="PF17782"/>
    </source>
</evidence>
<dbReference type="Pfam" id="PF17782">
    <property type="entry name" value="WHD_DprA"/>
    <property type="match status" value="1"/>
</dbReference>
<dbReference type="NCBIfam" id="TIGR00732">
    <property type="entry name" value="dprA"/>
    <property type="match status" value="1"/>
</dbReference>
<comment type="caution">
    <text evidence="4">The sequence shown here is derived from an EMBL/GenBank/DDBJ whole genome shotgun (WGS) entry which is preliminary data.</text>
</comment>